<protein>
    <submittedName>
        <fullName evidence="1">Inorganic pyrophosphatase</fullName>
        <ecNumber evidence="1">3.6.1.1</ecNumber>
    </submittedName>
</protein>
<dbReference type="Proteomes" id="UP000775500">
    <property type="component" value="Unassembled WGS sequence"/>
</dbReference>
<dbReference type="EMBL" id="JACHHD010000002">
    <property type="protein sequence ID" value="MBB5184266.1"/>
    <property type="molecule type" value="Genomic_DNA"/>
</dbReference>
<dbReference type="EMBL" id="JACJLU010000004">
    <property type="protein sequence ID" value="MBM6831467.1"/>
    <property type="molecule type" value="Genomic_DNA"/>
</dbReference>
<reference evidence="2" key="2">
    <citation type="submission" date="2020-08" db="EMBL/GenBank/DDBJ databases">
        <authorList>
            <person name="Cejkova D."/>
            <person name="Kubasova T."/>
            <person name="Jahodarova E."/>
            <person name="Rychlik I."/>
        </authorList>
    </citation>
    <scope>NUCLEOTIDE SEQUENCE</scope>
    <source>
        <strain evidence="2">An423</strain>
    </source>
</reference>
<reference evidence="2 4" key="3">
    <citation type="journal article" date="2021" name="Sci. Rep.">
        <title>The distribution of antibiotic resistance genes in chicken gut microbiota commensals.</title>
        <authorList>
            <person name="Juricova H."/>
            <person name="Matiasovicova J."/>
            <person name="Kubasova T."/>
            <person name="Cejkova D."/>
            <person name="Rychlik I."/>
        </authorList>
    </citation>
    <scope>NUCLEOTIDE SEQUENCE [LARGE SCALE GENOMIC DNA]</scope>
    <source>
        <strain evidence="2 4">An423</strain>
    </source>
</reference>
<reference evidence="1 3" key="1">
    <citation type="submission" date="2020-08" db="EMBL/GenBank/DDBJ databases">
        <title>Genomic Encyclopedia of Type Strains, Phase IV (KMG-IV): sequencing the most valuable type-strain genomes for metagenomic binning, comparative biology and taxonomic classification.</title>
        <authorList>
            <person name="Goeker M."/>
        </authorList>
    </citation>
    <scope>NUCLEOTIDE SEQUENCE [LARGE SCALE GENOMIC DNA]</scope>
    <source>
        <strain evidence="1 3">DSM 26963</strain>
    </source>
</reference>
<evidence type="ECO:0000313" key="2">
    <source>
        <dbReference type="EMBL" id="MBM6831467.1"/>
    </source>
</evidence>
<evidence type="ECO:0000313" key="4">
    <source>
        <dbReference type="Proteomes" id="UP000775500"/>
    </source>
</evidence>
<sequence>MEQLENNAYFWQKMDTLLLSSTCKIAHEKGSAHPKYPNLIYPVDYGYLQDTVGTDSQPIHVYKGSLKAQNVDAIVVSADILKKDCEVKLLIGCNEDEKLKILEFLNQTQFQKAILIQRGNQIPGWANND</sequence>
<evidence type="ECO:0000313" key="3">
    <source>
        <dbReference type="Proteomes" id="UP000521313"/>
    </source>
</evidence>
<organism evidence="1 3">
    <name type="scientific">Faecalicoccus acidiformans</name>
    <dbReference type="NCBI Taxonomy" id="915173"/>
    <lineage>
        <taxon>Bacteria</taxon>
        <taxon>Bacillati</taxon>
        <taxon>Bacillota</taxon>
        <taxon>Erysipelotrichia</taxon>
        <taxon>Erysipelotrichales</taxon>
        <taxon>Erysipelotrichaceae</taxon>
        <taxon>Faecalicoccus</taxon>
    </lineage>
</organism>
<comment type="caution">
    <text evidence="1">The sequence shown here is derived from an EMBL/GenBank/DDBJ whole genome shotgun (WGS) entry which is preliminary data.</text>
</comment>
<dbReference type="RefSeq" id="WP_183374091.1">
    <property type="nucleotide sequence ID" value="NZ_CALVCN010000033.1"/>
</dbReference>
<keyword evidence="1" id="KW-0378">Hydrolase</keyword>
<keyword evidence="4" id="KW-1185">Reference proteome</keyword>
<dbReference type="GO" id="GO:0004427">
    <property type="term" value="F:inorganic diphosphate phosphatase activity"/>
    <property type="evidence" value="ECO:0007669"/>
    <property type="project" value="UniProtKB-EC"/>
</dbReference>
<name>A0A7W8CZ84_9FIRM</name>
<proteinExistence type="predicted"/>
<evidence type="ECO:0000313" key="1">
    <source>
        <dbReference type="EMBL" id="MBB5184266.1"/>
    </source>
</evidence>
<dbReference type="AlphaFoldDB" id="A0A7W8CZ84"/>
<gene>
    <name evidence="2" type="ORF">H5982_04995</name>
    <name evidence="1" type="ORF">HNQ43_000301</name>
</gene>
<dbReference type="EC" id="3.6.1.1" evidence="1"/>
<accession>A0A7W8CZ84</accession>
<dbReference type="Proteomes" id="UP000521313">
    <property type="component" value="Unassembled WGS sequence"/>
</dbReference>